<dbReference type="Pfam" id="PF13480">
    <property type="entry name" value="Acetyltransf_6"/>
    <property type="match status" value="1"/>
</dbReference>
<comment type="caution">
    <text evidence="2">The sequence shown here is derived from an EMBL/GenBank/DDBJ whole genome shotgun (WGS) entry which is preliminary data.</text>
</comment>
<protein>
    <submittedName>
        <fullName evidence="2">GNAT family N-acetyltransferase</fullName>
    </submittedName>
</protein>
<organism evidence="2 3">
    <name type="scientific">Hwangdonia seohaensis</name>
    <dbReference type="NCBI Taxonomy" id="1240727"/>
    <lineage>
        <taxon>Bacteria</taxon>
        <taxon>Pseudomonadati</taxon>
        <taxon>Bacteroidota</taxon>
        <taxon>Flavobacteriia</taxon>
        <taxon>Flavobacteriales</taxon>
        <taxon>Flavobacteriaceae</taxon>
        <taxon>Hwangdonia</taxon>
    </lineage>
</organism>
<dbReference type="InterPro" id="IPR016181">
    <property type="entry name" value="Acyl_CoA_acyltransferase"/>
</dbReference>
<dbReference type="RefSeq" id="WP_311938419.1">
    <property type="nucleotide sequence ID" value="NZ_JAVSCK010000002.1"/>
</dbReference>
<evidence type="ECO:0000313" key="2">
    <source>
        <dbReference type="EMBL" id="MFD1162249.1"/>
    </source>
</evidence>
<feature type="domain" description="BioF2-like acetyltransferase" evidence="1">
    <location>
        <begin position="129"/>
        <end position="276"/>
    </location>
</feature>
<proteinExistence type="predicted"/>
<keyword evidence="3" id="KW-1185">Reference proteome</keyword>
<sequence>MIKSNPFFSSTFIKIWHRHFNTEKPLYSFDFIKNISFYKPRSFPLFINSGKNLTKGVSYSLDDESAATDFKSKCFLIYDVPKFFNVKTNSGNKNLKVKKAKQYPGFLIHLDKHKDFNTYFKSTFSKSSVQKFRRYNRRLEHCFSITYKMYYGEIDKKEYDFVFSYFNKLLTKRFDDKQITNNNLNPEEWNFYYDVVYPLILEKKASLFVVYNDGIPITVRLNYFSEDIIFDAITVFDIDYSKFHIGKISIMKILEWAFDNDFKTFDFTKGYFDYKESWSDLKYDFEYHIYYDSKSVTAALIANYLYLFFKLKQSLREKDINTKLHKALFFLKNNKSSNANSYHIKPIINSKDFEPEKTQEIDINSTENTFLRKIVFDYLYTSSENLKHINLYKCKTASNSYILAGKKDSQLITHS</sequence>
<evidence type="ECO:0000313" key="3">
    <source>
        <dbReference type="Proteomes" id="UP001597163"/>
    </source>
</evidence>
<dbReference type="SUPFAM" id="SSF55729">
    <property type="entry name" value="Acyl-CoA N-acyltransferases (Nat)"/>
    <property type="match status" value="1"/>
</dbReference>
<evidence type="ECO:0000259" key="1">
    <source>
        <dbReference type="Pfam" id="PF13480"/>
    </source>
</evidence>
<dbReference type="InterPro" id="IPR038740">
    <property type="entry name" value="BioF2-like_GNAT_dom"/>
</dbReference>
<reference evidence="3" key="1">
    <citation type="journal article" date="2019" name="Int. J. Syst. Evol. Microbiol.">
        <title>The Global Catalogue of Microorganisms (GCM) 10K type strain sequencing project: providing services to taxonomists for standard genome sequencing and annotation.</title>
        <authorList>
            <consortium name="The Broad Institute Genomics Platform"/>
            <consortium name="The Broad Institute Genome Sequencing Center for Infectious Disease"/>
            <person name="Wu L."/>
            <person name="Ma J."/>
        </authorList>
    </citation>
    <scope>NUCLEOTIDE SEQUENCE [LARGE SCALE GENOMIC DNA]</scope>
    <source>
        <strain evidence="3">CCUG 63246</strain>
    </source>
</reference>
<accession>A0ABW3RB13</accession>
<gene>
    <name evidence="2" type="ORF">ACFQ2E_07460</name>
</gene>
<dbReference type="Proteomes" id="UP001597163">
    <property type="component" value="Unassembled WGS sequence"/>
</dbReference>
<name>A0ABW3RB13_9FLAO</name>
<dbReference type="EMBL" id="JBHTLJ010000002">
    <property type="protein sequence ID" value="MFD1162249.1"/>
    <property type="molecule type" value="Genomic_DNA"/>
</dbReference>